<proteinExistence type="predicted"/>
<name>A0AAE0ILT2_9PEZI</name>
<sequence length="88" mass="9307">MFGWLRAPVPGWILSVGSGAVANVMPGNHLRMLLDQSSPSKRGGCGRDGSTVRRVESFLTSHTLPPLIFPKRLVPSVPAGLAGSQPCK</sequence>
<reference evidence="1" key="2">
    <citation type="submission" date="2023-06" db="EMBL/GenBank/DDBJ databases">
        <authorList>
            <consortium name="Lawrence Berkeley National Laboratory"/>
            <person name="Haridas S."/>
            <person name="Hensen N."/>
            <person name="Bonometti L."/>
            <person name="Westerberg I."/>
            <person name="Brannstrom I.O."/>
            <person name="Guillou S."/>
            <person name="Cros-Aarteil S."/>
            <person name="Calhoun S."/>
            <person name="Kuo A."/>
            <person name="Mondo S."/>
            <person name="Pangilinan J."/>
            <person name="Riley R."/>
            <person name="Labutti K."/>
            <person name="Andreopoulos B."/>
            <person name="Lipzen A."/>
            <person name="Chen C."/>
            <person name="Yanf M."/>
            <person name="Daum C."/>
            <person name="Ng V."/>
            <person name="Clum A."/>
            <person name="Steindorff A."/>
            <person name="Ohm R."/>
            <person name="Martin F."/>
            <person name="Silar P."/>
            <person name="Natvig D."/>
            <person name="Lalanne C."/>
            <person name="Gautier V."/>
            <person name="Ament-Velasquez S.L."/>
            <person name="Kruys A."/>
            <person name="Hutchinson M.I."/>
            <person name="Powell A.J."/>
            <person name="Barry K."/>
            <person name="Miller A.N."/>
            <person name="Grigoriev I.V."/>
            <person name="Debuchy R."/>
            <person name="Gladieux P."/>
            <person name="Thoren M.H."/>
            <person name="Johannesson H."/>
        </authorList>
    </citation>
    <scope>NUCLEOTIDE SEQUENCE</scope>
    <source>
        <strain evidence="1">SMH4131-1</strain>
    </source>
</reference>
<dbReference type="EMBL" id="JAUEPO010000003">
    <property type="protein sequence ID" value="KAK3327339.1"/>
    <property type="molecule type" value="Genomic_DNA"/>
</dbReference>
<dbReference type="Proteomes" id="UP001286456">
    <property type="component" value="Unassembled WGS sequence"/>
</dbReference>
<comment type="caution">
    <text evidence="1">The sequence shown here is derived from an EMBL/GenBank/DDBJ whole genome shotgun (WGS) entry which is preliminary data.</text>
</comment>
<keyword evidence="2" id="KW-1185">Reference proteome</keyword>
<gene>
    <name evidence="1" type="ORF">B0T19DRAFT_421497</name>
</gene>
<evidence type="ECO:0000313" key="1">
    <source>
        <dbReference type="EMBL" id="KAK3327339.1"/>
    </source>
</evidence>
<protein>
    <submittedName>
        <fullName evidence="1">Uncharacterized protein</fullName>
    </submittedName>
</protein>
<accession>A0AAE0ILT2</accession>
<dbReference type="AlphaFoldDB" id="A0AAE0ILT2"/>
<organism evidence="1 2">
    <name type="scientific">Cercophora scortea</name>
    <dbReference type="NCBI Taxonomy" id="314031"/>
    <lineage>
        <taxon>Eukaryota</taxon>
        <taxon>Fungi</taxon>
        <taxon>Dikarya</taxon>
        <taxon>Ascomycota</taxon>
        <taxon>Pezizomycotina</taxon>
        <taxon>Sordariomycetes</taxon>
        <taxon>Sordariomycetidae</taxon>
        <taxon>Sordariales</taxon>
        <taxon>Lasiosphaeriaceae</taxon>
        <taxon>Cercophora</taxon>
    </lineage>
</organism>
<reference evidence="1" key="1">
    <citation type="journal article" date="2023" name="Mol. Phylogenet. Evol.">
        <title>Genome-scale phylogeny and comparative genomics of the fungal order Sordariales.</title>
        <authorList>
            <person name="Hensen N."/>
            <person name="Bonometti L."/>
            <person name="Westerberg I."/>
            <person name="Brannstrom I.O."/>
            <person name="Guillou S."/>
            <person name="Cros-Aarteil S."/>
            <person name="Calhoun S."/>
            <person name="Haridas S."/>
            <person name="Kuo A."/>
            <person name="Mondo S."/>
            <person name="Pangilinan J."/>
            <person name="Riley R."/>
            <person name="LaButti K."/>
            <person name="Andreopoulos B."/>
            <person name="Lipzen A."/>
            <person name="Chen C."/>
            <person name="Yan M."/>
            <person name="Daum C."/>
            <person name="Ng V."/>
            <person name="Clum A."/>
            <person name="Steindorff A."/>
            <person name="Ohm R.A."/>
            <person name="Martin F."/>
            <person name="Silar P."/>
            <person name="Natvig D.O."/>
            <person name="Lalanne C."/>
            <person name="Gautier V."/>
            <person name="Ament-Velasquez S.L."/>
            <person name="Kruys A."/>
            <person name="Hutchinson M.I."/>
            <person name="Powell A.J."/>
            <person name="Barry K."/>
            <person name="Miller A.N."/>
            <person name="Grigoriev I.V."/>
            <person name="Debuchy R."/>
            <person name="Gladieux P."/>
            <person name="Hiltunen Thoren M."/>
            <person name="Johannesson H."/>
        </authorList>
    </citation>
    <scope>NUCLEOTIDE SEQUENCE</scope>
    <source>
        <strain evidence="1">SMH4131-1</strain>
    </source>
</reference>
<evidence type="ECO:0000313" key="2">
    <source>
        <dbReference type="Proteomes" id="UP001286456"/>
    </source>
</evidence>